<dbReference type="CDD" id="cd03089">
    <property type="entry name" value="PMM_PGM"/>
    <property type="match status" value="1"/>
</dbReference>
<proteinExistence type="inferred from homology"/>
<dbReference type="InterPro" id="IPR036900">
    <property type="entry name" value="A-D-PHexomutase_C_sf"/>
</dbReference>
<accession>A0A135YYE8</accession>
<dbReference type="STRING" id="1261.HMPREF3195_00243"/>
<dbReference type="PRINTS" id="PR00509">
    <property type="entry name" value="PGMPMM"/>
</dbReference>
<keyword evidence="3" id="KW-0597">Phosphoprotein</keyword>
<dbReference type="AlphaFoldDB" id="A0A135YYE8"/>
<comment type="cofactor">
    <cofactor evidence="1">
        <name>Mg(2+)</name>
        <dbReference type="ChEBI" id="CHEBI:18420"/>
    </cofactor>
</comment>
<dbReference type="PANTHER" id="PTHR42946">
    <property type="entry name" value="PHOSPHOHEXOSE MUTASE"/>
    <property type="match status" value="1"/>
</dbReference>
<evidence type="ECO:0000313" key="13">
    <source>
        <dbReference type="Proteomes" id="UP000255101"/>
    </source>
</evidence>
<keyword evidence="5" id="KW-0460">Magnesium</keyword>
<dbReference type="InterPro" id="IPR005841">
    <property type="entry name" value="Alpha-D-phosphohexomutase_SF"/>
</dbReference>
<dbReference type="EMBL" id="LSQZ01000008">
    <property type="protein sequence ID" value="KXI14434.1"/>
    <property type="molecule type" value="Genomic_DNA"/>
</dbReference>
<dbReference type="Proteomes" id="UP000070326">
    <property type="component" value="Unassembled WGS sequence"/>
</dbReference>
<keyword evidence="4" id="KW-0479">Metal-binding</keyword>
<dbReference type="PATRIC" id="fig|1261.5.peg.249"/>
<evidence type="ECO:0000259" key="9">
    <source>
        <dbReference type="Pfam" id="PF02880"/>
    </source>
</evidence>
<dbReference type="InterPro" id="IPR005845">
    <property type="entry name" value="A-D-PHexomutase_a/b/a-II"/>
</dbReference>
<feature type="domain" description="Alpha-D-phosphohexomutase alpha/beta/alpha" evidence="8">
    <location>
        <begin position="179"/>
        <end position="276"/>
    </location>
</feature>
<dbReference type="PANTHER" id="PTHR42946:SF1">
    <property type="entry name" value="PHOSPHOGLUCOMUTASE (ALPHA-D-GLUCOSE-1,6-BISPHOSPHATE-DEPENDENT)"/>
    <property type="match status" value="1"/>
</dbReference>
<dbReference type="GO" id="GO:0004614">
    <property type="term" value="F:phosphoglucomutase activity"/>
    <property type="evidence" value="ECO:0007669"/>
    <property type="project" value="UniProtKB-EC"/>
</dbReference>
<dbReference type="GO" id="GO:0004615">
    <property type="term" value="F:phosphomannomutase activity"/>
    <property type="evidence" value="ECO:0007669"/>
    <property type="project" value="TreeGrafter"/>
</dbReference>
<evidence type="ECO:0000259" key="7">
    <source>
        <dbReference type="Pfam" id="PF02878"/>
    </source>
</evidence>
<evidence type="ECO:0000256" key="4">
    <source>
        <dbReference type="ARBA" id="ARBA00022723"/>
    </source>
</evidence>
<protein>
    <submittedName>
        <fullName evidence="10">Phosphoglucomutase/phosphomannomutase, alpha/beta/alpha domain II</fullName>
    </submittedName>
    <submittedName>
        <fullName evidence="11">Phosphomannomutase/phosphoglucomutase</fullName>
        <ecNumber evidence="11">5.4.2.2</ecNumber>
    </submittedName>
</protein>
<comment type="similarity">
    <text evidence="2">Belongs to the phosphohexose mutase family.</text>
</comment>
<dbReference type="InterPro" id="IPR005846">
    <property type="entry name" value="A-D-PHexomutase_a/b/a-III"/>
</dbReference>
<feature type="domain" description="Alpha-D-phosphohexomutase alpha/beta/alpha" evidence="7">
    <location>
        <begin position="11"/>
        <end position="137"/>
    </location>
</feature>
<evidence type="ECO:0000313" key="10">
    <source>
        <dbReference type="EMBL" id="KXI14434.1"/>
    </source>
</evidence>
<dbReference type="Pfam" id="PF02879">
    <property type="entry name" value="PGM_PMM_II"/>
    <property type="match status" value="1"/>
</dbReference>
<feature type="domain" description="Alpha-D-phosphohexomutase alpha/beta/alpha" evidence="9">
    <location>
        <begin position="281"/>
        <end position="394"/>
    </location>
</feature>
<name>A0A135YYE8_9FIRM</name>
<dbReference type="GO" id="GO:0046872">
    <property type="term" value="F:metal ion binding"/>
    <property type="evidence" value="ECO:0007669"/>
    <property type="project" value="UniProtKB-KW"/>
</dbReference>
<dbReference type="RefSeq" id="WP_019595519.1">
    <property type="nucleotide sequence ID" value="NZ_FOVA01000023.1"/>
</dbReference>
<dbReference type="Proteomes" id="UP000255101">
    <property type="component" value="Unassembled WGS sequence"/>
</dbReference>
<evidence type="ECO:0000313" key="12">
    <source>
        <dbReference type="Proteomes" id="UP000070326"/>
    </source>
</evidence>
<dbReference type="Gene3D" id="3.30.310.50">
    <property type="entry name" value="Alpha-D-phosphohexomutase, C-terminal domain"/>
    <property type="match status" value="1"/>
</dbReference>
<dbReference type="Gene3D" id="3.40.120.10">
    <property type="entry name" value="Alpha-D-Glucose-1,6-Bisphosphate, subunit A, domain 3"/>
    <property type="match status" value="3"/>
</dbReference>
<dbReference type="Pfam" id="PF02878">
    <property type="entry name" value="PGM_PMM_I"/>
    <property type="match status" value="1"/>
</dbReference>
<evidence type="ECO:0000256" key="6">
    <source>
        <dbReference type="ARBA" id="ARBA00023235"/>
    </source>
</evidence>
<dbReference type="EC" id="5.4.2.2" evidence="11"/>
<organism evidence="10 12">
    <name type="scientific">Peptostreptococcus anaerobius</name>
    <dbReference type="NCBI Taxonomy" id="1261"/>
    <lineage>
        <taxon>Bacteria</taxon>
        <taxon>Bacillati</taxon>
        <taxon>Bacillota</taxon>
        <taxon>Clostridia</taxon>
        <taxon>Peptostreptococcales</taxon>
        <taxon>Peptostreptococcaceae</taxon>
        <taxon>Peptostreptococcus</taxon>
    </lineage>
</organism>
<dbReference type="EMBL" id="UGTB01000004">
    <property type="protein sequence ID" value="SUB61197.1"/>
    <property type="molecule type" value="Genomic_DNA"/>
</dbReference>
<keyword evidence="6 11" id="KW-0413">Isomerase</keyword>
<dbReference type="InterPro" id="IPR016055">
    <property type="entry name" value="A-D-PHexomutase_a/b/a-I/II/III"/>
</dbReference>
<evidence type="ECO:0000256" key="5">
    <source>
        <dbReference type="ARBA" id="ARBA00022842"/>
    </source>
</evidence>
<dbReference type="FunFam" id="3.40.120.10:FF:000010">
    <property type="entry name" value="phosphomannomutase/phosphoglucomutase isoform X1"/>
    <property type="match status" value="1"/>
</dbReference>
<gene>
    <name evidence="11" type="primary">algC</name>
    <name evidence="10" type="ORF">HMPREF3195_00243</name>
    <name evidence="11" type="ORF">NCTC11460_01120</name>
</gene>
<dbReference type="InterPro" id="IPR005844">
    <property type="entry name" value="A-D-PHexomutase_a/b/a-I"/>
</dbReference>
<dbReference type="GO" id="GO:0005975">
    <property type="term" value="P:carbohydrate metabolic process"/>
    <property type="evidence" value="ECO:0007669"/>
    <property type="project" value="InterPro"/>
</dbReference>
<dbReference type="Pfam" id="PF02880">
    <property type="entry name" value="PGM_PMM_III"/>
    <property type="match status" value="1"/>
</dbReference>
<dbReference type="SUPFAM" id="SSF55957">
    <property type="entry name" value="Phosphoglucomutase, C-terminal domain"/>
    <property type="match status" value="1"/>
</dbReference>
<evidence type="ECO:0000256" key="1">
    <source>
        <dbReference type="ARBA" id="ARBA00001946"/>
    </source>
</evidence>
<evidence type="ECO:0000313" key="11">
    <source>
        <dbReference type="EMBL" id="SUB61197.1"/>
    </source>
</evidence>
<reference evidence="11 13" key="2">
    <citation type="submission" date="2018-06" db="EMBL/GenBank/DDBJ databases">
        <authorList>
            <consortium name="Pathogen Informatics"/>
            <person name="Doyle S."/>
        </authorList>
    </citation>
    <scope>NUCLEOTIDE SEQUENCE [LARGE SCALE GENOMIC DNA]</scope>
    <source>
        <strain evidence="11 13">NCTC11460</strain>
    </source>
</reference>
<evidence type="ECO:0000259" key="8">
    <source>
        <dbReference type="Pfam" id="PF02879"/>
    </source>
</evidence>
<sequence length="498" mass="55125">MDKLFSLQNGTDVRGVAYKDENSELDITLTKEDVEIIAKAFATWITDKEKKSDIRIALGMDSRVTGPEFRQVAGDALRSIGVYLVDCGLATTPSMFMTTVMEDYKCDGAIMFTASHMPYIYNGMKMFTEDGCLDKQDLKDVLDIAVSKNIMKGLEYGGYETRDLLEDYSRVLVDKIIKGVDSKINHDKPLAGMKIIVDAGNGAGGFFAEKVLARLGADTEGSQFLEPDGMFPNHIPNPENREAMKSISQATVNVGADLGIIFDTDVDRAAIVGPDGKSINKNALIALIASILLEEEAGATIVTDSVTSKGLAEFIEKRGGVHHRFKRGYKNVINESVRLNKEGISSPLAIETSGHAALRENYFLDDGAYLIAKILMKAAQMHEKGQSVADIISDLKEAKESSEYRIKIKEEDFKAYAAKVIEDLKEFAKSSDSWSEVEKNFEGVRVDSAYPDENGWFLLRASLHEPLLVLNLESDVDSGCNKMYYKIENFLKEYNLDL</sequence>
<dbReference type="eggNOG" id="COG1109">
    <property type="taxonomic scope" value="Bacteria"/>
</dbReference>
<dbReference type="InterPro" id="IPR050060">
    <property type="entry name" value="Phosphoglucosamine_mutase"/>
</dbReference>
<evidence type="ECO:0000256" key="3">
    <source>
        <dbReference type="ARBA" id="ARBA00022553"/>
    </source>
</evidence>
<evidence type="ECO:0000256" key="2">
    <source>
        <dbReference type="ARBA" id="ARBA00010231"/>
    </source>
</evidence>
<reference evidence="10 12" key="1">
    <citation type="submission" date="2016-02" db="EMBL/GenBank/DDBJ databases">
        <authorList>
            <person name="Wen L."/>
            <person name="He K."/>
            <person name="Yang H."/>
        </authorList>
    </citation>
    <scope>NUCLEOTIDE SEQUENCE [LARGE SCALE GENOMIC DNA]</scope>
    <source>
        <strain evidence="10 12">MJR8628A</strain>
    </source>
</reference>
<dbReference type="SUPFAM" id="SSF53738">
    <property type="entry name" value="Phosphoglucomutase, first 3 domains"/>
    <property type="match status" value="3"/>
</dbReference>